<dbReference type="GO" id="GO:0016787">
    <property type="term" value="F:hydrolase activity"/>
    <property type="evidence" value="ECO:0007669"/>
    <property type="project" value="UniProtKB-KW"/>
</dbReference>
<comment type="caution">
    <text evidence="2">The sequence shown here is derived from an EMBL/GenBank/DDBJ whole genome shotgun (WGS) entry which is preliminary data.</text>
</comment>
<dbReference type="PANTHER" id="PTHR10395">
    <property type="entry name" value="URICASE AND TRANSTHYRETIN-RELATED"/>
    <property type="match status" value="1"/>
</dbReference>
<protein>
    <submittedName>
        <fullName evidence="2">Hydroxyisourate hydrolase</fullName>
    </submittedName>
</protein>
<gene>
    <name evidence="2" type="ORF">FMM08_18245</name>
</gene>
<name>A0A5C8Z3L9_9ACTN</name>
<evidence type="ECO:0000313" key="3">
    <source>
        <dbReference type="Proteomes" id="UP000321234"/>
    </source>
</evidence>
<sequence>MGLSTHVLDTAAGAPAAGVPVSLSLRAGAEAWAPLVTAVTDDDGRAVLLFDDPDPGTYRLLFDTSGRSGFFPEVAVVVVVPEGDPGQRRSLHVPLLLSPFGYTTYRGS</sequence>
<reference evidence="2 3" key="1">
    <citation type="submission" date="2019-07" db="EMBL/GenBank/DDBJ databases">
        <title>Quadrisphaera sp. strain DD2A genome sequencing and assembly.</title>
        <authorList>
            <person name="Kim I."/>
        </authorList>
    </citation>
    <scope>NUCLEOTIDE SEQUENCE [LARGE SCALE GENOMIC DNA]</scope>
    <source>
        <strain evidence="2 3">DD2A</strain>
    </source>
</reference>
<evidence type="ECO:0000313" key="2">
    <source>
        <dbReference type="EMBL" id="TXR52695.1"/>
    </source>
</evidence>
<dbReference type="PANTHER" id="PTHR10395:SF7">
    <property type="entry name" value="5-HYDROXYISOURATE HYDROLASE"/>
    <property type="match status" value="1"/>
</dbReference>
<dbReference type="AlphaFoldDB" id="A0A5C8Z3L9"/>
<dbReference type="InterPro" id="IPR036817">
    <property type="entry name" value="Transthyretin/HIU_hydrolase_sf"/>
</dbReference>
<dbReference type="InterPro" id="IPR023418">
    <property type="entry name" value="Thyroxine_BS"/>
</dbReference>
<proteinExistence type="predicted"/>
<evidence type="ECO:0000259" key="1">
    <source>
        <dbReference type="Pfam" id="PF00576"/>
    </source>
</evidence>
<dbReference type="Proteomes" id="UP000321234">
    <property type="component" value="Unassembled WGS sequence"/>
</dbReference>
<dbReference type="RefSeq" id="WP_147927817.1">
    <property type="nucleotide sequence ID" value="NZ_VKAC01000012.1"/>
</dbReference>
<accession>A0A5C8Z3L9</accession>
<keyword evidence="2" id="KW-0378">Hydrolase</keyword>
<dbReference type="Pfam" id="PF00576">
    <property type="entry name" value="Transthyretin"/>
    <property type="match status" value="1"/>
</dbReference>
<dbReference type="GO" id="GO:0006144">
    <property type="term" value="P:purine nucleobase metabolic process"/>
    <property type="evidence" value="ECO:0007669"/>
    <property type="project" value="TreeGrafter"/>
</dbReference>
<dbReference type="EMBL" id="VKAC01000012">
    <property type="protein sequence ID" value="TXR52695.1"/>
    <property type="molecule type" value="Genomic_DNA"/>
</dbReference>
<dbReference type="InterPro" id="IPR023416">
    <property type="entry name" value="Transthyretin/HIU_hydrolase_d"/>
</dbReference>
<dbReference type="OrthoDB" id="9792386at2"/>
<dbReference type="SUPFAM" id="SSF49472">
    <property type="entry name" value="Transthyretin (synonym: prealbumin)"/>
    <property type="match status" value="1"/>
</dbReference>
<organism evidence="2 3">
    <name type="scientific">Quadrisphaera setariae</name>
    <dbReference type="NCBI Taxonomy" id="2593304"/>
    <lineage>
        <taxon>Bacteria</taxon>
        <taxon>Bacillati</taxon>
        <taxon>Actinomycetota</taxon>
        <taxon>Actinomycetes</taxon>
        <taxon>Kineosporiales</taxon>
        <taxon>Kineosporiaceae</taxon>
        <taxon>Quadrisphaera</taxon>
    </lineage>
</organism>
<feature type="domain" description="Transthyretin/hydroxyisourate hydrolase" evidence="1">
    <location>
        <begin position="3"/>
        <end position="107"/>
    </location>
</feature>
<dbReference type="Gene3D" id="2.60.40.180">
    <property type="entry name" value="Transthyretin/hydroxyisourate hydrolase domain"/>
    <property type="match status" value="1"/>
</dbReference>
<dbReference type="PROSITE" id="PS00768">
    <property type="entry name" value="TRANSTHYRETIN_1"/>
    <property type="match status" value="1"/>
</dbReference>
<keyword evidence="3" id="KW-1185">Reference proteome</keyword>